<dbReference type="Pfam" id="PF17761">
    <property type="entry name" value="DUF1016_N"/>
    <property type="match status" value="1"/>
</dbReference>
<dbReference type="EMBL" id="OZ018776">
    <property type="protein sequence ID" value="CAK9121086.1"/>
    <property type="molecule type" value="Genomic_DNA"/>
</dbReference>
<dbReference type="PANTHER" id="PTHR30547:SF0">
    <property type="entry name" value="BLR8175 PROTEIN"/>
    <property type="match status" value="1"/>
</dbReference>
<evidence type="ECO:0000259" key="1">
    <source>
        <dbReference type="Pfam" id="PF17761"/>
    </source>
</evidence>
<proteinExistence type="predicted"/>
<feature type="domain" description="YhcG N-terminal" evidence="1">
    <location>
        <begin position="17"/>
        <end position="152"/>
    </location>
</feature>
<accession>A0ABP0T881</accession>
<gene>
    <name evidence="2" type="ORF">OB144RH_04790</name>
</gene>
<reference evidence="2 3" key="1">
    <citation type="submission" date="2024-02" db="EMBL/GenBank/DDBJ databases">
        <authorList>
            <person name="Nijsse B."/>
            <person name="Sprong H."/>
        </authorList>
    </citation>
    <scope>NUCLEOTIDE SEQUENCE [LARGE SCALE GENOMIC DNA]</scope>
    <source>
        <strain evidence="2">OB144</strain>
    </source>
</reference>
<organism evidence="2 3">
    <name type="scientific">Rickettsia helvetica</name>
    <dbReference type="NCBI Taxonomy" id="35789"/>
    <lineage>
        <taxon>Bacteria</taxon>
        <taxon>Pseudomonadati</taxon>
        <taxon>Pseudomonadota</taxon>
        <taxon>Alphaproteobacteria</taxon>
        <taxon>Rickettsiales</taxon>
        <taxon>Rickettsiaceae</taxon>
        <taxon>Rickettsieae</taxon>
        <taxon>Rickettsia</taxon>
        <taxon>spotted fever group</taxon>
    </lineage>
</organism>
<dbReference type="Proteomes" id="UP001642485">
    <property type="component" value="Chromosome"/>
</dbReference>
<dbReference type="RefSeq" id="WP_010423505.1">
    <property type="nucleotide sequence ID" value="NZ_OY974080.1"/>
</dbReference>
<evidence type="ECO:0000313" key="2">
    <source>
        <dbReference type="EMBL" id="CAK9121086.1"/>
    </source>
</evidence>
<protein>
    <submittedName>
        <fullName evidence="2">DUF1016 domain-containing protein</fullName>
    </submittedName>
</protein>
<keyword evidence="3" id="KW-1185">Reference proteome</keyword>
<dbReference type="InterPro" id="IPR041527">
    <property type="entry name" value="YhcG_N"/>
</dbReference>
<evidence type="ECO:0000313" key="3">
    <source>
        <dbReference type="Proteomes" id="UP001642485"/>
    </source>
</evidence>
<sequence length="191" mass="22313">MSNILSNESYTDLIKNLKQEISKACIRAHLAVNKELIVLYWNIGKLILERQNKEKWGSKVIQNISDDLRKEFPEMKGLSYQNLSYMCQFFAEYNNDQILQQAVGEIPWSHNIIIFSKLKNINQRIWYAQQTIANGWSRNVLSLQIKSNLYERSAKGINNFSNTLPELQSDLARSIIKDNLEFLDIQDKIIE</sequence>
<dbReference type="PANTHER" id="PTHR30547">
    <property type="entry name" value="UNCHARACTERIZED PROTEIN YHCG-RELATED"/>
    <property type="match status" value="1"/>
</dbReference>
<dbReference type="InterPro" id="IPR053148">
    <property type="entry name" value="PD-DEXK-like_domain"/>
</dbReference>
<name>A0ABP0T881_RICHE</name>